<evidence type="ECO:0000313" key="4">
    <source>
        <dbReference type="EMBL" id="SJN45603.1"/>
    </source>
</evidence>
<dbReference type="RefSeq" id="WP_094766163.1">
    <property type="nucleotide sequence ID" value="NZ_FUKQ01000063.1"/>
</dbReference>
<dbReference type="EMBL" id="FUKQ01000063">
    <property type="protein sequence ID" value="SJN45603.1"/>
    <property type="molecule type" value="Genomic_DNA"/>
</dbReference>
<dbReference type="Gene3D" id="3.90.1510.10">
    <property type="entry name" value="Glycerate kinase, domain 2"/>
    <property type="match status" value="1"/>
</dbReference>
<dbReference type="InterPro" id="IPR018193">
    <property type="entry name" value="Glyc_kinase_flavodox-like_fold"/>
</dbReference>
<protein>
    <submittedName>
        <fullName evidence="4">Glycerate kinase</fullName>
        <ecNumber evidence="4">2.7.1.31</ecNumber>
    </submittedName>
</protein>
<dbReference type="AlphaFoldDB" id="A0A1R4KNE4"/>
<dbReference type="GO" id="GO:0008887">
    <property type="term" value="F:glycerate kinase activity"/>
    <property type="evidence" value="ECO:0007669"/>
    <property type="project" value="UniProtKB-EC"/>
</dbReference>
<organism evidence="4 5">
    <name type="scientific">Luteococcus japonicus LSP_Lj1</name>
    <dbReference type="NCBI Taxonomy" id="1255658"/>
    <lineage>
        <taxon>Bacteria</taxon>
        <taxon>Bacillati</taxon>
        <taxon>Actinomycetota</taxon>
        <taxon>Actinomycetes</taxon>
        <taxon>Propionibacteriales</taxon>
        <taxon>Propionibacteriaceae</taxon>
        <taxon>Luteococcus</taxon>
    </lineage>
</organism>
<keyword evidence="5" id="KW-1185">Reference proteome</keyword>
<dbReference type="InterPro" id="IPR018197">
    <property type="entry name" value="Glycerate_kinase_RE-like"/>
</dbReference>
<dbReference type="OrthoDB" id="3728545at2"/>
<dbReference type="PANTHER" id="PTHR21599:SF0">
    <property type="entry name" value="GLYCERATE KINASE"/>
    <property type="match status" value="1"/>
</dbReference>
<evidence type="ECO:0000256" key="2">
    <source>
        <dbReference type="ARBA" id="ARBA00022679"/>
    </source>
</evidence>
<evidence type="ECO:0000313" key="5">
    <source>
        <dbReference type="Proteomes" id="UP000188342"/>
    </source>
</evidence>
<dbReference type="GO" id="GO:0031388">
    <property type="term" value="P:organic acid phosphorylation"/>
    <property type="evidence" value="ECO:0007669"/>
    <property type="project" value="InterPro"/>
</dbReference>
<keyword evidence="2 4" id="KW-0808">Transferase</keyword>
<dbReference type="SUPFAM" id="SSF110738">
    <property type="entry name" value="Glycerate kinase I"/>
    <property type="match status" value="1"/>
</dbReference>
<proteinExistence type="inferred from homology"/>
<gene>
    <name evidence="4" type="ORF">FM114_16155</name>
</gene>
<accession>A0A1R4KNE4</accession>
<evidence type="ECO:0000256" key="1">
    <source>
        <dbReference type="ARBA" id="ARBA00006284"/>
    </source>
</evidence>
<comment type="similarity">
    <text evidence="1">Belongs to the glycerate kinase type-1 family.</text>
</comment>
<dbReference type="STRING" id="1255658.FM114_16155"/>
<evidence type="ECO:0000256" key="3">
    <source>
        <dbReference type="ARBA" id="ARBA00022777"/>
    </source>
</evidence>
<dbReference type="Gene3D" id="3.40.50.10350">
    <property type="entry name" value="Glycerate kinase, domain 1"/>
    <property type="match status" value="1"/>
</dbReference>
<dbReference type="Proteomes" id="UP000188342">
    <property type="component" value="Unassembled WGS sequence"/>
</dbReference>
<dbReference type="InterPro" id="IPR004381">
    <property type="entry name" value="Glycerate_kinase"/>
</dbReference>
<reference evidence="4 5" key="1">
    <citation type="submission" date="2017-02" db="EMBL/GenBank/DDBJ databases">
        <authorList>
            <person name="Peterson S.W."/>
        </authorList>
    </citation>
    <scope>NUCLEOTIDE SEQUENCE [LARGE SCALE GENOMIC DNA]</scope>
    <source>
        <strain evidence="4 5">LSP_Lj1</strain>
    </source>
</reference>
<dbReference type="PANTHER" id="PTHR21599">
    <property type="entry name" value="GLYCERATE KINASE"/>
    <property type="match status" value="1"/>
</dbReference>
<dbReference type="EC" id="2.7.1.31" evidence="4"/>
<name>A0A1R4KNE4_9ACTN</name>
<dbReference type="InterPro" id="IPR036129">
    <property type="entry name" value="Glycerate_kinase_sf"/>
</dbReference>
<keyword evidence="3 4" id="KW-0418">Kinase</keyword>
<sequence length="330" mass="34346">MRVLVATGAFQDLTSAQTGAAMARAWAEFGAQCAVVPIAETGQGFGRAWADLVQAGPTDWSDVEVFAADGGMALRFVDENPAEADEPSSSERLGVSVAALLARAEHDGLPLPELWLEVPAWTWGDGGAGFWHATRQCHARLRGLRLHLVTTSAQAGLQLTGLRGITAATMHTTGAHPGELLAADQRLVDWCTSMGDPALGTTQGAGAVGGLGAAVLALGGDIVTGPREIARHARLADSVQQADLVVTGYDELDFGSKGGDLVPVVTELAESAGRPVVALARHNWISARELRTMGVEQGYALQSEGQGEAEVLAADGITAACRTIAGTWHW</sequence>
<dbReference type="Pfam" id="PF02595">
    <property type="entry name" value="Gly_kinase"/>
    <property type="match status" value="1"/>
</dbReference>